<dbReference type="RefSeq" id="WP_045072920.1">
    <property type="nucleotide sequence ID" value="NZ_CP011005.1"/>
</dbReference>
<dbReference type="KEGG" id="ari:UM93_00175"/>
<dbReference type="HOGENOM" id="CLU_563762_0_0_11"/>
<dbReference type="EMBL" id="CP011005">
    <property type="protein sequence ID" value="AJT40365.1"/>
    <property type="molecule type" value="Genomic_DNA"/>
</dbReference>
<sequence length="463" mass="50128">MSIDTRELISELRLEESFGAQEVAAGRRSIAAVHLGLGSLTIGKVLQLIEADETLTPPRTGHLGNWSDIAATRAGPMDFNSTICSNGYGYPLIYGFNRTESSAPGGDEAYAPGSIIDRGQRIELPIYTWDGGQFSRRDREQPLFCPLVKVEHQGALRPLAATQWQRMREEADYPFTSWASVLINNRPLVSALLSKLITEAPKQQRNQAFDEIISHAVALDGTVQRGALETEGTGFRLAGVHYRDAEAVAEAALDLVSALLEPEAFFERIGAMPARLPVISLQCTNVLFALLSTHRHRGKKGPLEESPYRVHPHWGARAMAGAPPLRSGYLMRTSAQRSLRALVDPLLGEYPEVQPTVLALIPAAIFMLCPTSREPADAELLAGLFAEVAGLGVEQATSSASRWFSEHRQSLSPYLRNRFIAGAGVPRDADPLAVAESVQPPGFRELGIAEACAIAAAFEAGSA</sequence>
<dbReference type="AlphaFoldDB" id="A0A0D4BW56"/>
<reference evidence="1 2" key="1">
    <citation type="journal article" date="2015" name="Genome Announc.">
        <title>Complete Genome Sequencing of Protease-Producing Novel Arthrobacter sp. Strain IHBB 11108 Using PacBio Single-Molecule Real-Time Sequencing Technology.</title>
        <authorList>
            <person name="Kiran S."/>
            <person name="Swarnkar M.K."/>
            <person name="Pal M."/>
            <person name="Thakur R."/>
            <person name="Tewari R."/>
            <person name="Singh A.K."/>
            <person name="Gulati A."/>
        </authorList>
    </citation>
    <scope>NUCLEOTIDE SEQUENCE [LARGE SCALE GENOMIC DNA]</scope>
    <source>
        <strain evidence="1 2">IHBB 11108</strain>
    </source>
</reference>
<name>A0A0D4BW56_9MICC</name>
<dbReference type="InterPro" id="IPR046067">
    <property type="entry name" value="DUF6025"/>
</dbReference>
<protein>
    <submittedName>
        <fullName evidence="1">Uncharacterized protein</fullName>
    </submittedName>
</protein>
<dbReference type="Proteomes" id="UP000061839">
    <property type="component" value="Chromosome"/>
</dbReference>
<gene>
    <name evidence="1" type="ORF">UM93_00175</name>
</gene>
<evidence type="ECO:0000313" key="1">
    <source>
        <dbReference type="EMBL" id="AJT40365.1"/>
    </source>
</evidence>
<dbReference type="PATRIC" id="fig|1618207.4.peg.37"/>
<accession>A0A0D4BW56</accession>
<dbReference type="OrthoDB" id="2985420at2"/>
<evidence type="ECO:0000313" key="2">
    <source>
        <dbReference type="Proteomes" id="UP000061839"/>
    </source>
</evidence>
<proteinExistence type="predicted"/>
<dbReference type="Pfam" id="PF19490">
    <property type="entry name" value="DUF6025"/>
    <property type="match status" value="1"/>
</dbReference>
<organism evidence="1 2">
    <name type="scientific">Psychromicrobium lacuslunae</name>
    <dbReference type="NCBI Taxonomy" id="1618207"/>
    <lineage>
        <taxon>Bacteria</taxon>
        <taxon>Bacillati</taxon>
        <taxon>Actinomycetota</taxon>
        <taxon>Actinomycetes</taxon>
        <taxon>Micrococcales</taxon>
        <taxon>Micrococcaceae</taxon>
        <taxon>Psychromicrobium</taxon>
    </lineage>
</organism>
<keyword evidence="2" id="KW-1185">Reference proteome</keyword>